<dbReference type="InterPro" id="IPR046676">
    <property type="entry name" value="DUF6546"/>
</dbReference>
<feature type="domain" description="DUF6546" evidence="1">
    <location>
        <begin position="252"/>
        <end position="462"/>
    </location>
</feature>
<evidence type="ECO:0000313" key="2">
    <source>
        <dbReference type="EMBL" id="GAB0138564.1"/>
    </source>
</evidence>
<evidence type="ECO:0000259" key="1">
    <source>
        <dbReference type="Pfam" id="PF20183"/>
    </source>
</evidence>
<gene>
    <name evidence="2" type="primary">g6794</name>
    <name evidence="2" type="ORF">EsDP_00006794</name>
</gene>
<reference evidence="3" key="1">
    <citation type="submission" date="2024-06" db="EMBL/GenBank/DDBJ databases">
        <title>Draft Genome Sequences of Epichloe bromicola Strains Isolated from Elymus ciliaris.</title>
        <authorList>
            <consortium name="Epichloe bromicola genome sequencing consortium"/>
            <person name="Miura A."/>
            <person name="Imano S."/>
            <person name="Ashida A."/>
            <person name="Sato I."/>
            <person name="Chiba S."/>
            <person name="Tanaka A."/>
            <person name="Camagna M."/>
            <person name="Takemoto D."/>
        </authorList>
    </citation>
    <scope>NUCLEOTIDE SEQUENCE [LARGE SCALE GENOMIC DNA]</scope>
    <source>
        <strain evidence="3">DP</strain>
    </source>
</reference>
<accession>A0ABQ0CYN2</accession>
<organism evidence="2 3">
    <name type="scientific">Epichloe bromicola</name>
    <dbReference type="NCBI Taxonomy" id="79588"/>
    <lineage>
        <taxon>Eukaryota</taxon>
        <taxon>Fungi</taxon>
        <taxon>Dikarya</taxon>
        <taxon>Ascomycota</taxon>
        <taxon>Pezizomycotina</taxon>
        <taxon>Sordariomycetes</taxon>
        <taxon>Hypocreomycetidae</taxon>
        <taxon>Hypocreales</taxon>
        <taxon>Clavicipitaceae</taxon>
        <taxon>Epichloe</taxon>
    </lineage>
</organism>
<name>A0ABQ0CYN2_9HYPO</name>
<protein>
    <recommendedName>
        <fullName evidence="1">DUF6546 domain-containing protein</fullName>
    </recommendedName>
</protein>
<proteinExistence type="predicted"/>
<comment type="caution">
    <text evidence="2">The sequence shown here is derived from an EMBL/GenBank/DDBJ whole genome shotgun (WGS) entry which is preliminary data.</text>
</comment>
<dbReference type="Pfam" id="PF20183">
    <property type="entry name" value="DUF6546"/>
    <property type="match status" value="1"/>
</dbReference>
<keyword evidence="3" id="KW-1185">Reference proteome</keyword>
<dbReference type="Proteomes" id="UP001562357">
    <property type="component" value="Unassembled WGS sequence"/>
</dbReference>
<sequence length="476" mass="54869">MSSRNSRYLPFEINLMVARALAEGEDNLARFATVSREWQRIIESRNFARIRLTPSRIAELDVMTRRNRGRVRYLWLCLELERYGCSPPEEKTIVMKAFQDLFSVLRVWEPNGFLSLDVSVYSTSDAEHCFKYMTAEPDPPNKSSHDQRQEALSISMEALRRAFEHVSKFEKVEDEGEEYEWWRQLPLVTAVTRLLIRPQARRRWQPRALVKILALLPRLRELHYEPWREGEDSDQESIDNDFLHLLNSPAIKALRKLVIFENFGPHYAYASHYAHSLQFPPALQDHASLIRPPNPALSEALAMVSRNFESISGAFMVDAGHFFSLDGYQFGKRWPNLKTLVLTSQLLAPDKSQASIMNMLHEAASAAMHMPQLETMTIWNGRKKLAALFKYERTRGHQLSTVTWRGTWHLNLSPSVIKAWEAVAARHSGYGLDVVHESLDGDDVMSHGDAIAILKLPEPVIRPVSLQQIRRDPCWQ</sequence>
<evidence type="ECO:0000313" key="3">
    <source>
        <dbReference type="Proteomes" id="UP001562357"/>
    </source>
</evidence>
<dbReference type="EMBL" id="BAAFGZ010000439">
    <property type="protein sequence ID" value="GAB0138564.1"/>
    <property type="molecule type" value="Genomic_DNA"/>
</dbReference>